<evidence type="ECO:0000313" key="2">
    <source>
        <dbReference type="Proteomes" id="UP000808349"/>
    </source>
</evidence>
<dbReference type="Gene3D" id="3.40.47.10">
    <property type="match status" value="1"/>
</dbReference>
<accession>A0A9D7S744</accession>
<dbReference type="Proteomes" id="UP000808349">
    <property type="component" value="Unassembled WGS sequence"/>
</dbReference>
<gene>
    <name evidence="1" type="ORF">IPO85_02500</name>
</gene>
<comment type="caution">
    <text evidence="1">The sequence shown here is derived from an EMBL/GenBank/DDBJ whole genome shotgun (WGS) entry which is preliminary data.</text>
</comment>
<evidence type="ECO:0000313" key="1">
    <source>
        <dbReference type="EMBL" id="MBK9716392.1"/>
    </source>
</evidence>
<organism evidence="1 2">
    <name type="scientific">Candidatus Defluviibacterium haderslevense</name>
    <dbReference type="NCBI Taxonomy" id="2981993"/>
    <lineage>
        <taxon>Bacteria</taxon>
        <taxon>Pseudomonadati</taxon>
        <taxon>Bacteroidota</taxon>
        <taxon>Saprospiria</taxon>
        <taxon>Saprospirales</taxon>
        <taxon>Saprospiraceae</taxon>
        <taxon>Candidatus Defluviibacterium</taxon>
    </lineage>
</organism>
<protein>
    <submittedName>
        <fullName evidence="1">3-oxoacyl-ACP synthase</fullName>
    </submittedName>
</protein>
<dbReference type="EMBL" id="JADKFW010000004">
    <property type="protein sequence ID" value="MBK9716392.1"/>
    <property type="molecule type" value="Genomic_DNA"/>
</dbReference>
<dbReference type="SUPFAM" id="SSF53901">
    <property type="entry name" value="Thiolase-like"/>
    <property type="match status" value="1"/>
</dbReference>
<dbReference type="AlphaFoldDB" id="A0A9D7S744"/>
<proteinExistence type="predicted"/>
<dbReference type="InterPro" id="IPR016039">
    <property type="entry name" value="Thiolase-like"/>
</dbReference>
<reference evidence="1 2" key="1">
    <citation type="submission" date="2020-10" db="EMBL/GenBank/DDBJ databases">
        <title>Connecting structure to function with the recovery of over 1000 high-quality activated sludge metagenome-assembled genomes encoding full-length rRNA genes using long-read sequencing.</title>
        <authorList>
            <person name="Singleton C.M."/>
            <person name="Petriglieri F."/>
            <person name="Kristensen J.M."/>
            <person name="Kirkegaard R.H."/>
            <person name="Michaelsen T.Y."/>
            <person name="Andersen M.H."/>
            <person name="Karst S.M."/>
            <person name="Dueholm M.S."/>
            <person name="Nielsen P.H."/>
            <person name="Albertsen M."/>
        </authorList>
    </citation>
    <scope>NUCLEOTIDE SEQUENCE [LARGE SCALE GENOMIC DNA]</scope>
    <source>
        <strain evidence="1">Ribe_18-Q3-R11-54_BAT3C.373</strain>
    </source>
</reference>
<name>A0A9D7S744_9BACT</name>
<sequence>MIKCCSIKNNTIYIDHQTVYHTTEESFDSFIELAYRNFKFNYPKFFKMDRLAKLGFIAAEFLLQDQSLLSRYAPDKIGLILANQSSSLDTDLKYADLMHQGIPSPATFVYTLPNIVNGEICIRHGIKGENTFFISDDFEINTQVDYIMSLFHQHHIDACIGGWVELLDNQYECFMYLVEANQDLTAPEFSINNIQNNYYKSQSYA</sequence>
<dbReference type="GO" id="GO:0016746">
    <property type="term" value="F:acyltransferase activity"/>
    <property type="evidence" value="ECO:0007669"/>
    <property type="project" value="InterPro"/>
</dbReference>